<evidence type="ECO:0000313" key="2">
    <source>
        <dbReference type="EMBL" id="PKU31342.1"/>
    </source>
</evidence>
<name>A0A2I0TC59_LIMLA</name>
<dbReference type="AlphaFoldDB" id="A0A2I0TC59"/>
<feature type="region of interest" description="Disordered" evidence="1">
    <location>
        <begin position="1"/>
        <end position="27"/>
    </location>
</feature>
<evidence type="ECO:0000313" key="3">
    <source>
        <dbReference type="Proteomes" id="UP000233556"/>
    </source>
</evidence>
<sequence length="127" mass="15117">MGSYNQFVREEEEGFDQEASPSAKKWEEQVREIRQEVETTWSLTLKELQDMERLQPPDSVRARYPFKEDLANYQGKWTTAEEGIQYLRELMVLEVIYGDQDNVSKDPDYVLYIWAMWRKVVLNAPAF</sequence>
<protein>
    <submittedName>
        <fullName evidence="2">Ubiquitin carboxyl-terminal hydrolase 4</fullName>
    </submittedName>
</protein>
<accession>A0A2I0TC59</accession>
<proteinExistence type="predicted"/>
<keyword evidence="2" id="KW-0378">Hydrolase</keyword>
<dbReference type="OrthoDB" id="10694026at2759"/>
<dbReference type="Proteomes" id="UP000233556">
    <property type="component" value="Unassembled WGS sequence"/>
</dbReference>
<dbReference type="EMBL" id="KZ512950">
    <property type="protein sequence ID" value="PKU31342.1"/>
    <property type="molecule type" value="Genomic_DNA"/>
</dbReference>
<gene>
    <name evidence="2" type="ORF">llap_18354</name>
</gene>
<keyword evidence="3" id="KW-1185">Reference proteome</keyword>
<reference evidence="3" key="2">
    <citation type="submission" date="2017-12" db="EMBL/GenBank/DDBJ databases">
        <title>Genome sequence of the Bar-tailed Godwit (Limosa lapponica baueri).</title>
        <authorList>
            <person name="Lima N.C.B."/>
            <person name="Parody-Merino A.M."/>
            <person name="Battley P.F."/>
            <person name="Fidler A.E."/>
            <person name="Prosdocimi F."/>
        </authorList>
    </citation>
    <scope>NUCLEOTIDE SEQUENCE [LARGE SCALE GENOMIC DNA]</scope>
</reference>
<reference evidence="3" key="1">
    <citation type="submission" date="2017-11" db="EMBL/GenBank/DDBJ databases">
        <authorList>
            <person name="Lima N.C."/>
            <person name="Parody-Merino A.M."/>
            <person name="Battley P.F."/>
            <person name="Fidler A.E."/>
            <person name="Prosdocimi F."/>
        </authorList>
    </citation>
    <scope>NUCLEOTIDE SEQUENCE [LARGE SCALE GENOMIC DNA]</scope>
</reference>
<evidence type="ECO:0000256" key="1">
    <source>
        <dbReference type="SAM" id="MobiDB-lite"/>
    </source>
</evidence>
<dbReference type="GO" id="GO:0016787">
    <property type="term" value="F:hydrolase activity"/>
    <property type="evidence" value="ECO:0007669"/>
    <property type="project" value="UniProtKB-KW"/>
</dbReference>
<organism evidence="2 3">
    <name type="scientific">Limosa lapponica baueri</name>
    <dbReference type="NCBI Taxonomy" id="1758121"/>
    <lineage>
        <taxon>Eukaryota</taxon>
        <taxon>Metazoa</taxon>
        <taxon>Chordata</taxon>
        <taxon>Craniata</taxon>
        <taxon>Vertebrata</taxon>
        <taxon>Euteleostomi</taxon>
        <taxon>Archelosauria</taxon>
        <taxon>Archosauria</taxon>
        <taxon>Dinosauria</taxon>
        <taxon>Saurischia</taxon>
        <taxon>Theropoda</taxon>
        <taxon>Coelurosauria</taxon>
        <taxon>Aves</taxon>
        <taxon>Neognathae</taxon>
        <taxon>Neoaves</taxon>
        <taxon>Charadriiformes</taxon>
        <taxon>Scolopacidae</taxon>
        <taxon>Limosa</taxon>
    </lineage>
</organism>